<evidence type="ECO:0000256" key="3">
    <source>
        <dbReference type="PIRNR" id="PIRNR001365"/>
    </source>
</evidence>
<comment type="similarity">
    <text evidence="3">Belongs to the DapA family.</text>
</comment>
<protein>
    <submittedName>
        <fullName evidence="4">Dihydrodipicolinate synthase family protein</fullName>
    </submittedName>
</protein>
<organism evidence="4 5">
    <name type="scientific">Ignatzschineria rhizosphaerae</name>
    <dbReference type="NCBI Taxonomy" id="2923279"/>
    <lineage>
        <taxon>Bacteria</taxon>
        <taxon>Pseudomonadati</taxon>
        <taxon>Pseudomonadota</taxon>
        <taxon>Gammaproteobacteria</taxon>
        <taxon>Cardiobacteriales</taxon>
        <taxon>Ignatzschineriaceae</taxon>
        <taxon>Ignatzschineria</taxon>
    </lineage>
</organism>
<evidence type="ECO:0000256" key="2">
    <source>
        <dbReference type="ARBA" id="ARBA00023270"/>
    </source>
</evidence>
<keyword evidence="1 3" id="KW-0456">Lyase</keyword>
<keyword evidence="5" id="KW-1185">Reference proteome</keyword>
<dbReference type="Gene3D" id="3.20.20.70">
    <property type="entry name" value="Aldolase class I"/>
    <property type="match status" value="1"/>
</dbReference>
<dbReference type="InterPro" id="IPR013785">
    <property type="entry name" value="Aldolase_TIM"/>
</dbReference>
<dbReference type="PANTHER" id="PTHR42849">
    <property type="entry name" value="N-ACETYLNEURAMINATE LYASE"/>
    <property type="match status" value="1"/>
</dbReference>
<dbReference type="Proteomes" id="UP000829542">
    <property type="component" value="Chromosome"/>
</dbReference>
<gene>
    <name evidence="4" type="ORF">MMG00_00145</name>
</gene>
<dbReference type="InterPro" id="IPR002220">
    <property type="entry name" value="DapA-like"/>
</dbReference>
<evidence type="ECO:0000313" key="4">
    <source>
        <dbReference type="EMBL" id="UNM96336.1"/>
    </source>
</evidence>
<dbReference type="EMBL" id="CP093379">
    <property type="protein sequence ID" value="UNM96336.1"/>
    <property type="molecule type" value="Genomic_DNA"/>
</dbReference>
<evidence type="ECO:0000256" key="1">
    <source>
        <dbReference type="ARBA" id="ARBA00023239"/>
    </source>
</evidence>
<dbReference type="PIRSF" id="PIRSF001365">
    <property type="entry name" value="DHDPS"/>
    <property type="match status" value="1"/>
</dbReference>
<dbReference type="CDD" id="cd00408">
    <property type="entry name" value="DHDPS-like"/>
    <property type="match status" value="1"/>
</dbReference>
<dbReference type="SMART" id="SM01130">
    <property type="entry name" value="DHDPS"/>
    <property type="match status" value="1"/>
</dbReference>
<dbReference type="SUPFAM" id="SSF51569">
    <property type="entry name" value="Aldolase"/>
    <property type="match status" value="1"/>
</dbReference>
<name>A0ABY3X3K3_9GAMM</name>
<dbReference type="PANTHER" id="PTHR42849:SF1">
    <property type="entry name" value="N-ACETYLNEURAMINATE LYASE"/>
    <property type="match status" value="1"/>
</dbReference>
<sequence length="276" mass="30394">MKTPPLRLKNFNIAVPTAFYWDESLNIAGTLAHIHHLMGQACDSFLVCGSTGEQHSLSLSEKMELLDALEVLDQPQIQFGVASIRQKEAVTLAEKVAKSASINGILLAFSPYIRPSQEEAYRYAIDIIETAGKPTILYNNPLRTGFDLSIDNIIALSKHPLVEGIKDAGDEAKMKILTSQIERPFLYLAGGEVDMLPKFNWGYNGLSSVRGNLFPKTVTAILNAVMAKDHSSAEAEYQKLLVLMEPFSQGTLLVEIKKYLNEQGIDIGICRTPLGN</sequence>
<dbReference type="Pfam" id="PF00701">
    <property type="entry name" value="DHDPS"/>
    <property type="match status" value="1"/>
</dbReference>
<dbReference type="RefSeq" id="WP_242149721.1">
    <property type="nucleotide sequence ID" value="NZ_CP093379.1"/>
</dbReference>
<evidence type="ECO:0000313" key="5">
    <source>
        <dbReference type="Proteomes" id="UP000829542"/>
    </source>
</evidence>
<proteinExistence type="inferred from homology"/>
<reference evidence="4 5" key="1">
    <citation type="submission" date="2022-03" db="EMBL/GenBank/DDBJ databases">
        <title>Ignatzschineria rhizosphaerae HR5S32.</title>
        <authorList>
            <person name="Sun J.Q."/>
            <person name="Feng J.Y."/>
        </authorList>
    </citation>
    <scope>NUCLEOTIDE SEQUENCE [LARGE SCALE GENOMIC DNA]</scope>
    <source>
        <strain evidence="4 5">HR5S32</strain>
    </source>
</reference>
<keyword evidence="2" id="KW-0704">Schiff base</keyword>
<accession>A0ABY3X3K3</accession>
<dbReference type="PRINTS" id="PR00146">
    <property type="entry name" value="DHPICSNTHASE"/>
</dbReference>
<dbReference type="PROSITE" id="PS00666">
    <property type="entry name" value="DHDPS_2"/>
    <property type="match status" value="1"/>
</dbReference>
<dbReference type="InterPro" id="IPR020625">
    <property type="entry name" value="Schiff_base-form_aldolases_AS"/>
</dbReference>